<dbReference type="Proteomes" id="UP000198802">
    <property type="component" value="Unassembled WGS sequence"/>
</dbReference>
<proteinExistence type="predicted"/>
<accession>A0A0S4QS53</accession>
<reference evidence="2" key="1">
    <citation type="submission" date="2015-11" db="EMBL/GenBank/DDBJ databases">
        <authorList>
            <person name="Varghese N."/>
        </authorList>
    </citation>
    <scope>NUCLEOTIDE SEQUENCE [LARGE SCALE GENOMIC DNA]</scope>
    <source>
        <strain evidence="2">DSM 45899</strain>
    </source>
</reference>
<keyword evidence="2" id="KW-1185">Reference proteome</keyword>
<protein>
    <recommendedName>
        <fullName evidence="3">Sensory transduction regulator</fullName>
    </recommendedName>
</protein>
<sequence length="148" mass="15632">MSPQHAGKSAPTVITTMSGARVTVPDVDGQIAALHAAAGLLNRIRGGNIALYLTFHPTDGTTVPRVSALVTSVDVYADSEARDANNLSGLRLLSHLLDAPLRFSGYDMSGRFLQITTTIDGVPVDIIAMIESVRVQAHARELVSAVAR</sequence>
<evidence type="ECO:0000313" key="2">
    <source>
        <dbReference type="Proteomes" id="UP000198802"/>
    </source>
</evidence>
<dbReference type="EMBL" id="FAOZ01000015">
    <property type="protein sequence ID" value="CUU57842.1"/>
    <property type="molecule type" value="Genomic_DNA"/>
</dbReference>
<evidence type="ECO:0000313" key="1">
    <source>
        <dbReference type="EMBL" id="CUU57842.1"/>
    </source>
</evidence>
<evidence type="ECO:0008006" key="3">
    <source>
        <dbReference type="Google" id="ProtNLM"/>
    </source>
</evidence>
<name>A0A0S4QS53_9ACTN</name>
<dbReference type="RefSeq" id="WP_091279990.1">
    <property type="nucleotide sequence ID" value="NZ_FAOZ01000015.1"/>
</dbReference>
<organism evidence="1 2">
    <name type="scientific">Parafrankia irregularis</name>
    <dbReference type="NCBI Taxonomy" id="795642"/>
    <lineage>
        <taxon>Bacteria</taxon>
        <taxon>Bacillati</taxon>
        <taxon>Actinomycetota</taxon>
        <taxon>Actinomycetes</taxon>
        <taxon>Frankiales</taxon>
        <taxon>Frankiaceae</taxon>
        <taxon>Parafrankia</taxon>
    </lineage>
</organism>
<dbReference type="AlphaFoldDB" id="A0A0S4QS53"/>
<gene>
    <name evidence="1" type="ORF">Ga0074812_11544</name>
</gene>